<gene>
    <name evidence="3" type="ORF">PVAR5_0841</name>
</gene>
<dbReference type="eggNOG" id="ENOG502RAIK">
    <property type="taxonomic scope" value="Eukaryota"/>
</dbReference>
<sequence>MSQREYWLPPEILRKVISYFISPVIYIAESSVAPYATVSRDWQAIIERYTFSTLRLNNRRRLEEFRQITARDKRRRSYIRKIKLTVQLESYYAELRREFETPEEHSRNNKIFEETILSLLRYLATWSENRAGIKLSIAAQSLSDSIYDGFEEVRRKENILSNDLLHRRFERSYLQVQEDNMRKIPAVNVITKLKVIGGHAGDRLIQPVSCAIIASRLPRLHSISLRLWDSEKRDKALREANRNGKHTVNHDQFARYSNIWPSSVKHFKLYFWYDPPEDHTYFPAGIVGVDVEDPLSVSLRHFSQQLTTITLTGVVGREFFWPFDSKGQLPFWPNLRDIYLEHKKITPSGQWLFEYNPEDDVNEWEPLAMYGEDLLRSRPDYLLPPAEDRNINQFRTKASGLMSDFYVSAGHAAQRMPKLKSMVLASGPSGELWTHRFEYTTDGENSLLYWLDEVPFQPEKRVLQVWREVAREHTGSISNLYIARSLGSLIRRDALLLDVIGLSIFKALICSSSSSLTPARLILPDNNPDPCDTRPRPEQLTSSPLSRLYQPRS</sequence>
<reference evidence="4" key="1">
    <citation type="journal article" date="2014" name="Genome Announc.">
        <title>Draft genome sequence of the formaldehyde-resistant fungus Byssochlamys spectabilis No. 5 (anamorph Paecilomyces variotii No. 5) (NBRC109023).</title>
        <authorList>
            <person name="Oka T."/>
            <person name="Ekino K."/>
            <person name="Fukuda K."/>
            <person name="Nomura Y."/>
        </authorList>
    </citation>
    <scope>NUCLEOTIDE SEQUENCE [LARGE SCALE GENOMIC DNA]</scope>
    <source>
        <strain evidence="4">No. 5 / NBRC 109023</strain>
    </source>
</reference>
<evidence type="ECO:0000256" key="1">
    <source>
        <dbReference type="SAM" id="MobiDB-lite"/>
    </source>
</evidence>
<dbReference type="HOGENOM" id="CLU_029473_2_0_1"/>
<dbReference type="AlphaFoldDB" id="V5FRH5"/>
<evidence type="ECO:0000259" key="2">
    <source>
        <dbReference type="Pfam" id="PF20183"/>
    </source>
</evidence>
<accession>V5FRH5</accession>
<evidence type="ECO:0000313" key="3">
    <source>
        <dbReference type="EMBL" id="GAD92251.1"/>
    </source>
</evidence>
<dbReference type="OrthoDB" id="4802432at2759"/>
<feature type="region of interest" description="Disordered" evidence="1">
    <location>
        <begin position="525"/>
        <end position="553"/>
    </location>
</feature>
<name>V5FRH5_BYSSN</name>
<dbReference type="InterPro" id="IPR046676">
    <property type="entry name" value="DUF6546"/>
</dbReference>
<dbReference type="EMBL" id="BAUL01000020">
    <property type="protein sequence ID" value="GAD92251.1"/>
    <property type="molecule type" value="Genomic_DNA"/>
</dbReference>
<dbReference type="InParanoid" id="V5FRH5"/>
<evidence type="ECO:0000313" key="4">
    <source>
        <dbReference type="Proteomes" id="UP000018001"/>
    </source>
</evidence>
<dbReference type="Proteomes" id="UP000018001">
    <property type="component" value="Unassembled WGS sequence"/>
</dbReference>
<keyword evidence="4" id="KW-1185">Reference proteome</keyword>
<proteinExistence type="predicted"/>
<organism evidence="3 4">
    <name type="scientific">Byssochlamys spectabilis (strain No. 5 / NBRC 109023)</name>
    <name type="common">Paecilomyces variotii</name>
    <dbReference type="NCBI Taxonomy" id="1356009"/>
    <lineage>
        <taxon>Eukaryota</taxon>
        <taxon>Fungi</taxon>
        <taxon>Dikarya</taxon>
        <taxon>Ascomycota</taxon>
        <taxon>Pezizomycotina</taxon>
        <taxon>Eurotiomycetes</taxon>
        <taxon>Eurotiomycetidae</taxon>
        <taxon>Eurotiales</taxon>
        <taxon>Thermoascaceae</taxon>
        <taxon>Paecilomyces</taxon>
    </lineage>
</organism>
<dbReference type="Pfam" id="PF20183">
    <property type="entry name" value="DUF6546"/>
    <property type="match status" value="1"/>
</dbReference>
<comment type="caution">
    <text evidence="3">The sequence shown here is derived from an EMBL/GenBank/DDBJ whole genome shotgun (WGS) entry which is preliminary data.</text>
</comment>
<protein>
    <recommendedName>
        <fullName evidence="2">DUF6546 domain-containing protein</fullName>
    </recommendedName>
</protein>
<feature type="domain" description="DUF6546" evidence="2">
    <location>
        <begin position="401"/>
        <end position="476"/>
    </location>
</feature>